<dbReference type="Proteomes" id="UP001165960">
    <property type="component" value="Unassembled WGS sequence"/>
</dbReference>
<evidence type="ECO:0000313" key="1">
    <source>
        <dbReference type="EMBL" id="KAJ9062445.1"/>
    </source>
</evidence>
<organism evidence="1 2">
    <name type="scientific">Entomophthora muscae</name>
    <dbReference type="NCBI Taxonomy" id="34485"/>
    <lineage>
        <taxon>Eukaryota</taxon>
        <taxon>Fungi</taxon>
        <taxon>Fungi incertae sedis</taxon>
        <taxon>Zoopagomycota</taxon>
        <taxon>Entomophthoromycotina</taxon>
        <taxon>Entomophthoromycetes</taxon>
        <taxon>Entomophthorales</taxon>
        <taxon>Entomophthoraceae</taxon>
        <taxon>Entomophthora</taxon>
    </lineage>
</organism>
<gene>
    <name evidence="1" type="ORF">DSO57_1010693</name>
</gene>
<name>A0ACC2SJF2_9FUNG</name>
<accession>A0ACC2SJF2</accession>
<reference evidence="1" key="1">
    <citation type="submission" date="2022-04" db="EMBL/GenBank/DDBJ databases">
        <title>Genome of the entomopathogenic fungus Entomophthora muscae.</title>
        <authorList>
            <person name="Elya C."/>
            <person name="Lovett B.R."/>
            <person name="Lee E."/>
            <person name="Macias A.M."/>
            <person name="Hajek A.E."/>
            <person name="De Bivort B.L."/>
            <person name="Kasson M.T."/>
            <person name="De Fine Licht H.H."/>
            <person name="Stajich J.E."/>
        </authorList>
    </citation>
    <scope>NUCLEOTIDE SEQUENCE</scope>
    <source>
        <strain evidence="1">Berkeley</strain>
    </source>
</reference>
<sequence length="192" mass="21381">MFLLSNYYLSSKSFSLCNSDKTAQLQHLCFCSAPTPPPESKADQDSNIWEAIINIKATTCYQAAQTGAAAIAPQSDPHLVVLVEQITTLQDEITTLQQCINQPREKSSHSDDKEGNNDDNEDEESEEEDECCPGLKGKPCVHYALTLKHLTYVTNNVADRQDSLERELQGLTTLVNFLNERITQRSSSCHSI</sequence>
<dbReference type="EMBL" id="QTSX02005006">
    <property type="protein sequence ID" value="KAJ9062445.1"/>
    <property type="molecule type" value="Genomic_DNA"/>
</dbReference>
<comment type="caution">
    <text evidence="1">The sequence shown here is derived from an EMBL/GenBank/DDBJ whole genome shotgun (WGS) entry which is preliminary data.</text>
</comment>
<protein>
    <submittedName>
        <fullName evidence="1">Uncharacterized protein</fullName>
    </submittedName>
</protein>
<evidence type="ECO:0000313" key="2">
    <source>
        <dbReference type="Proteomes" id="UP001165960"/>
    </source>
</evidence>
<keyword evidence="2" id="KW-1185">Reference proteome</keyword>
<proteinExistence type="predicted"/>